<organism evidence="3 4">
    <name type="scientific">Nakamurella flavida</name>
    <dbReference type="NCBI Taxonomy" id="363630"/>
    <lineage>
        <taxon>Bacteria</taxon>
        <taxon>Bacillati</taxon>
        <taxon>Actinomycetota</taxon>
        <taxon>Actinomycetes</taxon>
        <taxon>Nakamurellales</taxon>
        <taxon>Nakamurellaceae</taxon>
        <taxon>Nakamurella</taxon>
    </lineage>
</organism>
<keyword evidence="1" id="KW-0472">Membrane</keyword>
<evidence type="ECO:0000259" key="2">
    <source>
        <dbReference type="Pfam" id="PF02698"/>
    </source>
</evidence>
<dbReference type="CDD" id="cd06259">
    <property type="entry name" value="YdcF-like"/>
    <property type="match status" value="1"/>
</dbReference>
<protein>
    <submittedName>
        <fullName evidence="3">YdcF family protein</fullName>
    </submittedName>
</protein>
<dbReference type="Proteomes" id="UP000663801">
    <property type="component" value="Unassembled WGS sequence"/>
</dbReference>
<dbReference type="InterPro" id="IPR003848">
    <property type="entry name" value="DUF218"/>
</dbReference>
<keyword evidence="1" id="KW-0812">Transmembrane</keyword>
<name>A0A938YL18_9ACTN</name>
<feature type="domain" description="DUF218" evidence="2">
    <location>
        <begin position="41"/>
        <end position="186"/>
    </location>
</feature>
<dbReference type="Pfam" id="PF02698">
    <property type="entry name" value="DUF218"/>
    <property type="match status" value="1"/>
</dbReference>
<dbReference type="PANTHER" id="PTHR30336">
    <property type="entry name" value="INNER MEMBRANE PROTEIN, PROBABLE PERMEASE"/>
    <property type="match status" value="1"/>
</dbReference>
<comment type="caution">
    <text evidence="3">The sequence shown here is derived from an EMBL/GenBank/DDBJ whole genome shotgun (WGS) entry which is preliminary data.</text>
</comment>
<evidence type="ECO:0000256" key="1">
    <source>
        <dbReference type="SAM" id="Phobius"/>
    </source>
</evidence>
<sequence length="204" mass="20873">MGRTVVRYLAGFLVVAVLVVAGTVVHIEVVAQRDQRDPAAAIVVLGAAQYDGDPSPVFAARLDHAAELYRAGVAAHVVTVGGGQQGDATTEGAAGREYLLAAGLPADAVVAVGSGEDTLLSLRDAAPTLRDRGWTSVVLVTDPWHAARAALMAGDLGMDVQVSSVQQGPSLADGVQARYVLRETLGVLFYRLTGGSSGVGSAVL</sequence>
<feature type="transmembrane region" description="Helical" evidence="1">
    <location>
        <begin position="6"/>
        <end position="27"/>
    </location>
</feature>
<dbReference type="GO" id="GO:0005886">
    <property type="term" value="C:plasma membrane"/>
    <property type="evidence" value="ECO:0007669"/>
    <property type="project" value="TreeGrafter"/>
</dbReference>
<dbReference type="PANTHER" id="PTHR30336:SF20">
    <property type="entry name" value="DUF218 DOMAIN-CONTAINING PROTEIN"/>
    <property type="match status" value="1"/>
</dbReference>
<keyword evidence="4" id="KW-1185">Reference proteome</keyword>
<dbReference type="AlphaFoldDB" id="A0A938YL18"/>
<gene>
    <name evidence="3" type="ORF">JL107_00315</name>
</gene>
<evidence type="ECO:0000313" key="3">
    <source>
        <dbReference type="EMBL" id="MBM9474880.1"/>
    </source>
</evidence>
<evidence type="ECO:0000313" key="4">
    <source>
        <dbReference type="Proteomes" id="UP000663801"/>
    </source>
</evidence>
<reference evidence="3" key="1">
    <citation type="submission" date="2021-01" db="EMBL/GenBank/DDBJ databases">
        <title>KCTC 19127 draft genome.</title>
        <authorList>
            <person name="An D."/>
        </authorList>
    </citation>
    <scope>NUCLEOTIDE SEQUENCE</scope>
    <source>
        <strain evidence="3">KCTC 19127</strain>
    </source>
</reference>
<dbReference type="InterPro" id="IPR014729">
    <property type="entry name" value="Rossmann-like_a/b/a_fold"/>
</dbReference>
<proteinExistence type="predicted"/>
<dbReference type="InterPro" id="IPR051599">
    <property type="entry name" value="Cell_Envelope_Assoc"/>
</dbReference>
<dbReference type="EMBL" id="JAERWL010000001">
    <property type="protein sequence ID" value="MBM9474880.1"/>
    <property type="molecule type" value="Genomic_DNA"/>
</dbReference>
<accession>A0A938YL18</accession>
<dbReference type="Gene3D" id="3.40.50.620">
    <property type="entry name" value="HUPs"/>
    <property type="match status" value="1"/>
</dbReference>
<keyword evidence="1" id="KW-1133">Transmembrane helix</keyword>